<evidence type="ECO:0000313" key="3">
    <source>
        <dbReference type="Proteomes" id="UP001243195"/>
    </source>
</evidence>
<reference evidence="2" key="1">
    <citation type="submission" date="2023-08" db="EMBL/GenBank/DDBJ databases">
        <title>Emergence of clinically-relevant ST2 carbapenem-resistant Acinetobacter baumannii strains in hospital sewages in Zhejiang, East of China.</title>
        <authorList>
            <person name="Kaichao C."/>
            <person name="Zhang R."/>
        </authorList>
    </citation>
    <scope>NUCLEOTIDE SEQUENCE</scope>
    <source>
        <strain evidence="2">M-SY-60</strain>
    </source>
</reference>
<proteinExistence type="predicted"/>
<name>A0AAW8JTC5_9GAMM</name>
<accession>A0AAW8JTC5</accession>
<organism evidence="2 3">
    <name type="scientific">Acinetobacter gerneri</name>
    <dbReference type="NCBI Taxonomy" id="202952"/>
    <lineage>
        <taxon>Bacteria</taxon>
        <taxon>Pseudomonadati</taxon>
        <taxon>Pseudomonadota</taxon>
        <taxon>Gammaproteobacteria</taxon>
        <taxon>Moraxellales</taxon>
        <taxon>Moraxellaceae</taxon>
        <taxon>Acinetobacter</taxon>
    </lineage>
</organism>
<feature type="chain" id="PRO_5043488359" description="DUF4468 domain-containing protein" evidence="1">
    <location>
        <begin position="24"/>
        <end position="187"/>
    </location>
</feature>
<comment type="caution">
    <text evidence="2">The sequence shown here is derived from an EMBL/GenBank/DDBJ whole genome shotgun (WGS) entry which is preliminary data.</text>
</comment>
<dbReference type="RefSeq" id="WP_004870288.1">
    <property type="nucleotide sequence ID" value="NZ_BBLI01000063.1"/>
</dbReference>
<protein>
    <recommendedName>
        <fullName evidence="4">DUF4468 domain-containing protein</fullName>
    </recommendedName>
</protein>
<keyword evidence="1" id="KW-0732">Signal</keyword>
<dbReference type="EMBL" id="JAVIDA010000037">
    <property type="protein sequence ID" value="MDQ9073219.1"/>
    <property type="molecule type" value="Genomic_DNA"/>
</dbReference>
<evidence type="ECO:0008006" key="4">
    <source>
        <dbReference type="Google" id="ProtNLM"/>
    </source>
</evidence>
<gene>
    <name evidence="2" type="ORF">RFH51_17350</name>
</gene>
<dbReference type="AlphaFoldDB" id="A0AAW8JTC5"/>
<dbReference type="Proteomes" id="UP001243195">
    <property type="component" value="Unassembled WGS sequence"/>
</dbReference>
<evidence type="ECO:0000313" key="2">
    <source>
        <dbReference type="EMBL" id="MDQ9073219.1"/>
    </source>
</evidence>
<evidence type="ECO:0000256" key="1">
    <source>
        <dbReference type="SAM" id="SignalP"/>
    </source>
</evidence>
<feature type="signal peptide" evidence="1">
    <location>
        <begin position="1"/>
        <end position="23"/>
    </location>
</feature>
<dbReference type="GeneID" id="84211559"/>
<sequence length="187" mass="21687">MFKSILTMSSIFYALSAATLSFATPVIVKDDQISDLIKKVEYRSQQDEKQITKIENQMLDRASWNIKCKYKVFDDTKVCLMQKGDLSVLHLNNQFIVNIGEKVLKNSMVSVKIDNHKIFQDREGLFRNANTMIEQFKRGNFVFARYVTSSKNQEIERKISLAGFTEAFNDMESQFLSLNNENKMKNL</sequence>